<accession>A0A2S0JX55</accession>
<evidence type="ECO:0000313" key="1">
    <source>
        <dbReference type="EMBL" id="AVK95638.1"/>
    </source>
</evidence>
<gene>
    <name evidence="1" type="ORF">LS41612_04800</name>
    <name evidence="2" type="ORF">NCTC10338_03816</name>
</gene>
<dbReference type="EMBL" id="UFSZ01000001">
    <property type="protein sequence ID" value="SUV18639.1"/>
    <property type="molecule type" value="Genomic_DNA"/>
</dbReference>
<proteinExistence type="predicted"/>
<protein>
    <submittedName>
        <fullName evidence="1">Uncharacterized protein</fullName>
    </submittedName>
</protein>
<dbReference type="Proteomes" id="UP000238825">
    <property type="component" value="Chromosome"/>
</dbReference>
<dbReference type="Proteomes" id="UP000255295">
    <property type="component" value="Unassembled WGS sequence"/>
</dbReference>
<organism evidence="1 3">
    <name type="scientific">Lysinibacillus sphaericus</name>
    <name type="common">Bacillus sphaericus</name>
    <dbReference type="NCBI Taxonomy" id="1421"/>
    <lineage>
        <taxon>Bacteria</taxon>
        <taxon>Bacillati</taxon>
        <taxon>Bacillota</taxon>
        <taxon>Bacilli</taxon>
        <taxon>Bacillales</taxon>
        <taxon>Bacillaceae</taxon>
        <taxon>Lysinibacillus</taxon>
    </lineage>
</organism>
<evidence type="ECO:0000313" key="3">
    <source>
        <dbReference type="Proteomes" id="UP000238825"/>
    </source>
</evidence>
<evidence type="ECO:0000313" key="2">
    <source>
        <dbReference type="EMBL" id="SUV18639.1"/>
    </source>
</evidence>
<dbReference type="GeneID" id="48275506"/>
<reference evidence="2 4" key="2">
    <citation type="submission" date="2018-06" db="EMBL/GenBank/DDBJ databases">
        <authorList>
            <consortium name="Pathogen Informatics"/>
            <person name="Doyle S."/>
        </authorList>
    </citation>
    <scope>NUCLEOTIDE SEQUENCE [LARGE SCALE GENOMIC DNA]</scope>
    <source>
        <strain evidence="2 4">NCTC10338</strain>
    </source>
</reference>
<dbReference type="EMBL" id="CP019980">
    <property type="protein sequence ID" value="AVK95638.1"/>
    <property type="molecule type" value="Genomic_DNA"/>
</dbReference>
<sequence>MTVNYQFYPKNNRLPDFLKCVVEVFKEMTMIISPTNRKYKSDVILGECKDGLLKLGYRVEGNHNTDGKYIEVPVLFGRNNALEKSFLADAFNEELKSVIEVEAGREVLNNKFLIYFKHV</sequence>
<evidence type="ECO:0000313" key="4">
    <source>
        <dbReference type="Proteomes" id="UP000255295"/>
    </source>
</evidence>
<dbReference type="AlphaFoldDB" id="A0A2S0JX55"/>
<name>A0A2S0JX55_LYSSH</name>
<reference evidence="1 3" key="1">
    <citation type="submission" date="2017-03" db="EMBL/GenBank/DDBJ databases">
        <title>The whole genome sequencing and assembly of Lysinibacillus sphaericus DSM 28T strain.</title>
        <authorList>
            <person name="Lee Y.-J."/>
            <person name="Yi H."/>
            <person name="Bahn Y.-S."/>
            <person name="Kim J.F."/>
            <person name="Lee D.-W."/>
        </authorList>
    </citation>
    <scope>NUCLEOTIDE SEQUENCE [LARGE SCALE GENOMIC DNA]</scope>
    <source>
        <strain evidence="1 3">DSM 28</strain>
    </source>
</reference>
<dbReference type="RefSeq" id="WP_051147775.1">
    <property type="nucleotide sequence ID" value="NZ_BJNS01000021.1"/>
</dbReference>